<dbReference type="Pfam" id="PF02518">
    <property type="entry name" value="HATPase_c"/>
    <property type="match status" value="1"/>
</dbReference>
<feature type="domain" description="HPt" evidence="9">
    <location>
        <begin position="1"/>
        <end position="105"/>
    </location>
</feature>
<dbReference type="Pfam" id="PF02895">
    <property type="entry name" value="H-kinase_dim"/>
    <property type="match status" value="1"/>
</dbReference>
<dbReference type="SUPFAM" id="SSF47226">
    <property type="entry name" value="Histidine-containing phosphotransfer domain, HPT domain"/>
    <property type="match status" value="1"/>
</dbReference>
<dbReference type="SUPFAM" id="SSF55874">
    <property type="entry name" value="ATPase domain of HSP90 chaperone/DNA topoisomerase II/histidine kinase"/>
    <property type="match status" value="1"/>
</dbReference>
<evidence type="ECO:0000256" key="2">
    <source>
        <dbReference type="ARBA" id="ARBA00012438"/>
    </source>
</evidence>
<dbReference type="InterPro" id="IPR003594">
    <property type="entry name" value="HATPase_dom"/>
</dbReference>
<evidence type="ECO:0000256" key="1">
    <source>
        <dbReference type="ARBA" id="ARBA00000085"/>
    </source>
</evidence>
<evidence type="ECO:0000256" key="4">
    <source>
        <dbReference type="ARBA" id="ARBA00022679"/>
    </source>
</evidence>
<dbReference type="InterPro" id="IPR036061">
    <property type="entry name" value="CheW-like_dom_sf"/>
</dbReference>
<dbReference type="CDD" id="cd00731">
    <property type="entry name" value="CheA_reg"/>
    <property type="match status" value="1"/>
</dbReference>
<feature type="domain" description="CheW-like" evidence="8">
    <location>
        <begin position="459"/>
        <end position="594"/>
    </location>
</feature>
<dbReference type="InterPro" id="IPR036641">
    <property type="entry name" value="HPT_dom_sf"/>
</dbReference>
<dbReference type="SMART" id="SM00387">
    <property type="entry name" value="HATPase_c"/>
    <property type="match status" value="1"/>
</dbReference>
<evidence type="ECO:0000256" key="6">
    <source>
        <dbReference type="SAM" id="MobiDB-lite"/>
    </source>
</evidence>
<dbReference type="PROSITE" id="PS50894">
    <property type="entry name" value="HPT"/>
    <property type="match status" value="1"/>
</dbReference>
<dbReference type="Gene3D" id="3.30.565.10">
    <property type="entry name" value="Histidine kinase-like ATPase, C-terminal domain"/>
    <property type="match status" value="1"/>
</dbReference>
<dbReference type="PANTHER" id="PTHR43395:SF1">
    <property type="entry name" value="CHEMOTAXIS PROTEIN CHEA"/>
    <property type="match status" value="1"/>
</dbReference>
<feature type="region of interest" description="Disordered" evidence="6">
    <location>
        <begin position="166"/>
        <end position="191"/>
    </location>
</feature>
<dbReference type="InterPro" id="IPR004358">
    <property type="entry name" value="Sig_transdc_His_kin-like_C"/>
</dbReference>
<dbReference type="Gene3D" id="1.20.120.160">
    <property type="entry name" value="HPT domain"/>
    <property type="match status" value="1"/>
</dbReference>
<dbReference type="Gene3D" id="1.10.287.560">
    <property type="entry name" value="Histidine kinase CheA-like, homodimeric domain"/>
    <property type="match status" value="1"/>
</dbReference>
<keyword evidence="3" id="KW-0597">Phosphoprotein</keyword>
<evidence type="ECO:0000259" key="8">
    <source>
        <dbReference type="PROSITE" id="PS50851"/>
    </source>
</evidence>
<dbReference type="EMBL" id="BLAB01000001">
    <property type="protein sequence ID" value="GER94469.1"/>
    <property type="molecule type" value="Genomic_DNA"/>
</dbReference>
<reference evidence="10" key="1">
    <citation type="submission" date="2019-10" db="EMBL/GenBank/DDBJ databases">
        <title>Metagenomic sequencing of thiosulfate-disproportionating enrichment culture.</title>
        <authorList>
            <person name="Umezawa K."/>
            <person name="Kojima H."/>
            <person name="Fukui M."/>
        </authorList>
    </citation>
    <scope>NUCLEOTIDE SEQUENCE</scope>
    <source>
        <strain evidence="10">45J</strain>
    </source>
</reference>
<dbReference type="SMART" id="SM00073">
    <property type="entry name" value="HPT"/>
    <property type="match status" value="1"/>
</dbReference>
<dbReference type="GO" id="GO:0000155">
    <property type="term" value="F:phosphorelay sensor kinase activity"/>
    <property type="evidence" value="ECO:0007669"/>
    <property type="project" value="InterPro"/>
</dbReference>
<dbReference type="InterPro" id="IPR005467">
    <property type="entry name" value="His_kinase_dom"/>
</dbReference>
<dbReference type="PANTHER" id="PTHR43395">
    <property type="entry name" value="SENSOR HISTIDINE KINASE CHEA"/>
    <property type="match status" value="1"/>
</dbReference>
<dbReference type="SMART" id="SM01231">
    <property type="entry name" value="H-kinase_dim"/>
    <property type="match status" value="1"/>
</dbReference>
<keyword evidence="4" id="KW-0808">Transferase</keyword>
<dbReference type="Pfam" id="PF01627">
    <property type="entry name" value="Hpt"/>
    <property type="match status" value="1"/>
</dbReference>
<proteinExistence type="predicted"/>
<dbReference type="PRINTS" id="PR00344">
    <property type="entry name" value="BCTRLSENSOR"/>
</dbReference>
<dbReference type="GO" id="GO:0006935">
    <property type="term" value="P:chemotaxis"/>
    <property type="evidence" value="ECO:0007669"/>
    <property type="project" value="InterPro"/>
</dbReference>
<dbReference type="InterPro" id="IPR051315">
    <property type="entry name" value="Bact_Chemotaxis_CheA"/>
</dbReference>
<protein>
    <recommendedName>
        <fullName evidence="2">histidine kinase</fullName>
        <ecNumber evidence="2">2.7.13.3</ecNumber>
    </recommendedName>
</protein>
<dbReference type="EC" id="2.7.13.3" evidence="2"/>
<comment type="caution">
    <text evidence="10">The sequence shown here is derived from an EMBL/GenBank/DDBJ whole genome shotgun (WGS) entry which is preliminary data.</text>
</comment>
<dbReference type="PROSITE" id="PS50851">
    <property type="entry name" value="CHEW"/>
    <property type="match status" value="1"/>
</dbReference>
<dbReference type="InterPro" id="IPR037006">
    <property type="entry name" value="CheA-like_homodim_sf"/>
</dbReference>
<evidence type="ECO:0000256" key="5">
    <source>
        <dbReference type="ARBA" id="ARBA00022777"/>
    </source>
</evidence>
<feature type="compositionally biased region" description="Basic and acidic residues" evidence="6">
    <location>
        <begin position="166"/>
        <end position="177"/>
    </location>
</feature>
<dbReference type="Pfam" id="PF01584">
    <property type="entry name" value="CheW"/>
    <property type="match status" value="1"/>
</dbReference>
<dbReference type="Gene3D" id="2.30.30.40">
    <property type="entry name" value="SH3 Domains"/>
    <property type="match status" value="1"/>
</dbReference>
<evidence type="ECO:0000313" key="10">
    <source>
        <dbReference type="EMBL" id="GER94469.1"/>
    </source>
</evidence>
<dbReference type="AlphaFoldDB" id="A0A5J4L8K3"/>
<dbReference type="GO" id="GO:0005737">
    <property type="term" value="C:cytoplasm"/>
    <property type="evidence" value="ECO:0007669"/>
    <property type="project" value="InterPro"/>
</dbReference>
<name>A0A5J4L8K3_9ZZZZ</name>
<dbReference type="PROSITE" id="PS50109">
    <property type="entry name" value="HIS_KIN"/>
    <property type="match status" value="1"/>
</dbReference>
<evidence type="ECO:0000259" key="9">
    <source>
        <dbReference type="PROSITE" id="PS50894"/>
    </source>
</evidence>
<keyword evidence="5" id="KW-0418">Kinase</keyword>
<gene>
    <name evidence="10" type="ORF">A45J_2232</name>
</gene>
<dbReference type="CDD" id="cd00088">
    <property type="entry name" value="HPT"/>
    <property type="match status" value="1"/>
</dbReference>
<comment type="catalytic activity">
    <reaction evidence="1">
        <text>ATP + protein L-histidine = ADP + protein N-phospho-L-histidine.</text>
        <dbReference type="EC" id="2.7.13.3"/>
    </reaction>
</comment>
<feature type="domain" description="Histidine kinase" evidence="7">
    <location>
        <begin position="255"/>
        <end position="457"/>
    </location>
</feature>
<dbReference type="InterPro" id="IPR008207">
    <property type="entry name" value="Sig_transdc_His_kin_Hpt_dom"/>
</dbReference>
<dbReference type="SUPFAM" id="SSF47384">
    <property type="entry name" value="Homodimeric domain of signal transducing histidine kinase"/>
    <property type="match status" value="1"/>
</dbReference>
<dbReference type="InterPro" id="IPR004105">
    <property type="entry name" value="CheA-like_dim"/>
</dbReference>
<organism evidence="10">
    <name type="scientific">hot springs metagenome</name>
    <dbReference type="NCBI Taxonomy" id="433727"/>
    <lineage>
        <taxon>unclassified sequences</taxon>
        <taxon>metagenomes</taxon>
        <taxon>ecological metagenomes</taxon>
    </lineage>
</organism>
<dbReference type="InterPro" id="IPR036890">
    <property type="entry name" value="HATPase_C_sf"/>
</dbReference>
<dbReference type="InterPro" id="IPR002545">
    <property type="entry name" value="CheW-lke_dom"/>
</dbReference>
<dbReference type="InterPro" id="IPR036097">
    <property type="entry name" value="HisK_dim/P_sf"/>
</dbReference>
<evidence type="ECO:0000259" key="7">
    <source>
        <dbReference type="PROSITE" id="PS50109"/>
    </source>
</evidence>
<dbReference type="SMART" id="SM00260">
    <property type="entry name" value="CheW"/>
    <property type="match status" value="1"/>
</dbReference>
<dbReference type="SUPFAM" id="SSF50341">
    <property type="entry name" value="CheW-like"/>
    <property type="match status" value="1"/>
</dbReference>
<sequence length="597" mass="66514">MADEMDEIINEFVTEAEETLEKIDPMFVELETKGYDKDILNEIFRGMHTLKGAAGFLGFQQIVDVAHRAESIMKRLRDGEVALSREMMDVILKSVDTLRLLIFHIKLKDGIEEDTSELLKALDSALETAAAGGVIQEKAEVEEERQIEVKVEKVEDKGKEIEEKVEVKVEEKSEPKPQPKPKPKSQHEPVVEQITKEREVVSTLRVDVSRIDKVMDLAGEIVLARNRLLNLASKLDMSYSGDPHVDGLLETTGFLDRVTSDLQLAVMKMRMQPIQKVFGKFPRMVRDLSRNLGKDIDLEIFGEDTEVDKTVIENIGDPLVHIIRNSIDHGIESPEKRQAKGKPPKGRIIISAYQKGTMIVIEVSDDGKGIDVESVKKKALSKGLITEEESQRMSDDAAINLIFLPGFSTKEVSTELSGRGVGMDVVKTNVAKLNGYVEVITKKDVGSTFKISLPLTLAILQAMMVRIGDEYYAIPQSMIEETLRVKKSDIKDVTGQRVLTIRGKVLPMFEMSDVLGVRRKSEIDHDNSYVLVATVGDRRFCISVDELLGQEEIVIKTINGIESEECGILGATITGDGKVVLILDLAVISRGIFRTSK</sequence>
<accession>A0A5J4L8K3</accession>
<dbReference type="FunFam" id="3.30.565.10:FF:000016">
    <property type="entry name" value="Chemotaxis protein CheA, putative"/>
    <property type="match status" value="1"/>
</dbReference>
<evidence type="ECO:0000256" key="3">
    <source>
        <dbReference type="ARBA" id="ARBA00022553"/>
    </source>
</evidence>
<dbReference type="CDD" id="cd16916">
    <property type="entry name" value="HATPase_CheA-like"/>
    <property type="match status" value="1"/>
</dbReference>